<evidence type="ECO:0000313" key="2">
    <source>
        <dbReference type="EMBL" id="OSX69073.1"/>
    </source>
</evidence>
<dbReference type="SUPFAM" id="SSF53807">
    <property type="entry name" value="Helical backbone' metal receptor"/>
    <property type="match status" value="1"/>
</dbReference>
<protein>
    <recommendedName>
        <fullName evidence="4">Fe/B12 periplasmic-binding domain-containing protein</fullName>
    </recommendedName>
</protein>
<dbReference type="GO" id="GO:0071281">
    <property type="term" value="P:cellular response to iron ion"/>
    <property type="evidence" value="ECO:0007669"/>
    <property type="project" value="TreeGrafter"/>
</dbReference>
<reference evidence="2 3" key="1">
    <citation type="submission" date="2017-03" db="EMBL/GenBank/DDBJ databases">
        <title>WGS assembly of Porphyra umbilicalis.</title>
        <authorList>
            <person name="Brawley S.H."/>
            <person name="Blouin N.A."/>
            <person name="Ficko-Blean E."/>
            <person name="Wheeler G.L."/>
            <person name="Lohr M."/>
            <person name="Goodson H.V."/>
            <person name="Jenkins J.W."/>
            <person name="Blaby-Haas C.E."/>
            <person name="Helliwell K.E."/>
            <person name="Chan C."/>
            <person name="Marriage T."/>
            <person name="Bhattacharya D."/>
            <person name="Klein A.S."/>
            <person name="Badis Y."/>
            <person name="Brodie J."/>
            <person name="Cao Y."/>
            <person name="Collen J."/>
            <person name="Dittami S.M."/>
            <person name="Gachon C.M."/>
            <person name="Green B.R."/>
            <person name="Karpowicz S."/>
            <person name="Kim J.W."/>
            <person name="Kudahl U."/>
            <person name="Lin S."/>
            <person name="Michel G."/>
            <person name="Mittag M."/>
            <person name="Olson B.J."/>
            <person name="Pangilinan J."/>
            <person name="Peng Y."/>
            <person name="Qiu H."/>
            <person name="Shu S."/>
            <person name="Singer J.T."/>
            <person name="Smith A.G."/>
            <person name="Sprecher B.N."/>
            <person name="Wagner V."/>
            <person name="Wang W."/>
            <person name="Wang Z.-Y."/>
            <person name="Yan J."/>
            <person name="Yarish C."/>
            <person name="Zoeuner-Riek S."/>
            <person name="Zhuang Y."/>
            <person name="Zou Y."/>
            <person name="Lindquist E.A."/>
            <person name="Grimwood J."/>
            <person name="Barry K."/>
            <person name="Rokhsar D.S."/>
            <person name="Schmutz J."/>
            <person name="Stiller J.W."/>
            <person name="Grossman A.R."/>
            <person name="Prochnik S.E."/>
        </authorList>
    </citation>
    <scope>NUCLEOTIDE SEQUENCE [LARGE SCALE GENOMIC DNA]</scope>
    <source>
        <strain evidence="2">4086291</strain>
    </source>
</reference>
<sequence>MALPRGGRLAAAALLLALLLAGATAPTGAAAQACANRVRNCDPSRNYFTNRVKPIAHATTIRGLRYTNTYVDVTIAALEGKPPIRYRFVRCGCRAPSSGRVVISIPPAAVYVGDTSTLSQVALEIRALNTVAVIGNVFSTYSPEVRRRVAAGRIRSLIPSAAEFSPKYARLLDASVTGVSGSRAPLLALIPSRAIKPFRAAVGNRLRFVTSGELDEVTPLGRAEYVKFFGIVLDRSGTADRAYDTIVRRYGAAKRLAAGARRRPSVLTGFPFGGKWNQPGEKEYAARFLADANADHRYQSNGKVLATTLSGAQIVRQFGSAEVWVNAGLYPGSPSLTLDELLADDPKLSNAVFKKLRSVQCGRVWSNQRQVSPDGLANNYFEEGAVRPDKILSDLVRLFHPNVRVPGTFNYYYWLGRPSGLKCPTSNLFG</sequence>
<dbReference type="InterPro" id="IPR050902">
    <property type="entry name" value="ABC_Transporter_SBP"/>
</dbReference>
<dbReference type="OrthoDB" id="5949at2759"/>
<organism evidence="2 3">
    <name type="scientific">Porphyra umbilicalis</name>
    <name type="common">Purple laver</name>
    <name type="synonym">Red alga</name>
    <dbReference type="NCBI Taxonomy" id="2786"/>
    <lineage>
        <taxon>Eukaryota</taxon>
        <taxon>Rhodophyta</taxon>
        <taxon>Bangiophyceae</taxon>
        <taxon>Bangiales</taxon>
        <taxon>Bangiaceae</taxon>
        <taxon>Porphyra</taxon>
    </lineage>
</organism>
<evidence type="ECO:0000313" key="3">
    <source>
        <dbReference type="Proteomes" id="UP000218209"/>
    </source>
</evidence>
<proteinExistence type="predicted"/>
<dbReference type="EMBL" id="KV919814">
    <property type="protein sequence ID" value="OSX69073.1"/>
    <property type="molecule type" value="Genomic_DNA"/>
</dbReference>
<evidence type="ECO:0008006" key="4">
    <source>
        <dbReference type="Google" id="ProtNLM"/>
    </source>
</evidence>
<feature type="chain" id="PRO_5013140821" description="Fe/B12 periplasmic-binding domain-containing protein" evidence="1">
    <location>
        <begin position="26"/>
        <end position="430"/>
    </location>
</feature>
<gene>
    <name evidence="2" type="ORF">BU14_1903s0001</name>
</gene>
<dbReference type="PANTHER" id="PTHR30535">
    <property type="entry name" value="VITAMIN B12-BINDING PROTEIN"/>
    <property type="match status" value="1"/>
</dbReference>
<dbReference type="AlphaFoldDB" id="A0A1X6NL55"/>
<keyword evidence="1" id="KW-0732">Signal</keyword>
<dbReference type="PROSITE" id="PS51257">
    <property type="entry name" value="PROKAR_LIPOPROTEIN"/>
    <property type="match status" value="1"/>
</dbReference>
<accession>A0A1X6NL55</accession>
<name>A0A1X6NL55_PORUM</name>
<feature type="signal peptide" evidence="1">
    <location>
        <begin position="1"/>
        <end position="25"/>
    </location>
</feature>
<dbReference type="PANTHER" id="PTHR30535:SF34">
    <property type="entry name" value="MOLYBDATE-BINDING PROTEIN MOLA"/>
    <property type="match status" value="1"/>
</dbReference>
<evidence type="ECO:0000256" key="1">
    <source>
        <dbReference type="SAM" id="SignalP"/>
    </source>
</evidence>
<keyword evidence="3" id="KW-1185">Reference proteome</keyword>
<dbReference type="Proteomes" id="UP000218209">
    <property type="component" value="Unassembled WGS sequence"/>
</dbReference>